<comment type="caution">
    <text evidence="1">The sequence shown here is derived from an EMBL/GenBank/DDBJ whole genome shotgun (WGS) entry which is preliminary data.</text>
</comment>
<protein>
    <submittedName>
        <fullName evidence="1">Uncharacterized protein</fullName>
    </submittedName>
</protein>
<evidence type="ECO:0000313" key="2">
    <source>
        <dbReference type="Proteomes" id="UP000664167"/>
    </source>
</evidence>
<keyword evidence="2" id="KW-1185">Reference proteome</keyword>
<sequence>ALLLALVVIGAVGVLLYDISAVRAGRDAMHWRQVAAGDLATRQLQDTWVLVGAGVAAASRSRPPRTSAVVRRIGSTARSPGVAARTISHRPSAAA</sequence>
<feature type="non-terminal residue" evidence="1">
    <location>
        <position position="1"/>
    </location>
</feature>
<feature type="non-terminal residue" evidence="1">
    <location>
        <position position="95"/>
    </location>
</feature>
<evidence type="ECO:0000313" key="1">
    <source>
        <dbReference type="EMBL" id="MBO0517996.1"/>
    </source>
</evidence>
<name>A0A939JJ67_9ACTN</name>
<dbReference type="Proteomes" id="UP000664167">
    <property type="component" value="Unassembled WGS sequence"/>
</dbReference>
<dbReference type="AlphaFoldDB" id="A0A939JJ67"/>
<gene>
    <name evidence="1" type="ORF">J0695_40680</name>
</gene>
<dbReference type="EMBL" id="JAFLRJ010001090">
    <property type="protein sequence ID" value="MBO0517996.1"/>
    <property type="molecule type" value="Genomic_DNA"/>
</dbReference>
<organism evidence="1 2">
    <name type="scientific">Streptomyces beijiangensis</name>
    <dbReference type="NCBI Taxonomy" id="163361"/>
    <lineage>
        <taxon>Bacteria</taxon>
        <taxon>Bacillati</taxon>
        <taxon>Actinomycetota</taxon>
        <taxon>Actinomycetes</taxon>
        <taxon>Kitasatosporales</taxon>
        <taxon>Streptomycetaceae</taxon>
        <taxon>Streptomyces</taxon>
    </lineage>
</organism>
<proteinExistence type="predicted"/>
<accession>A0A939JJ67</accession>
<reference evidence="1" key="1">
    <citation type="submission" date="2021-03" db="EMBL/GenBank/DDBJ databases">
        <title>Streptomyces poriferae sp. nov., a novel marine sponge-derived Actinobacteria species with anti-MRSA activity.</title>
        <authorList>
            <person name="Sandoval-Powers M."/>
            <person name="Kralova S."/>
            <person name="Nguyen G.-S."/>
            <person name="Fawwal D."/>
            <person name="Degnes K."/>
            <person name="Klinkenberg G."/>
            <person name="Sletta H."/>
            <person name="Wentzel A."/>
            <person name="Liles M.R."/>
        </authorList>
    </citation>
    <scope>NUCLEOTIDE SEQUENCE</scope>
    <source>
        <strain evidence="1">DSM 41794</strain>
    </source>
</reference>